<feature type="signal peptide" evidence="2">
    <location>
        <begin position="1"/>
        <end position="31"/>
    </location>
</feature>
<keyword evidence="4" id="KW-1185">Reference proteome</keyword>
<reference evidence="4" key="1">
    <citation type="journal article" date="2019" name="Int. J. Syst. Evol. Microbiol.">
        <title>The Global Catalogue of Microorganisms (GCM) 10K type strain sequencing project: providing services to taxonomists for standard genome sequencing and annotation.</title>
        <authorList>
            <consortium name="The Broad Institute Genomics Platform"/>
            <consortium name="The Broad Institute Genome Sequencing Center for Infectious Disease"/>
            <person name="Wu L."/>
            <person name="Ma J."/>
        </authorList>
    </citation>
    <scope>NUCLEOTIDE SEQUENCE [LARGE SCALE GENOMIC DNA]</scope>
    <source>
        <strain evidence="4">CCUG 54522</strain>
    </source>
</reference>
<organism evidence="3 4">
    <name type="scientific">Nocardioides hankookensis</name>
    <dbReference type="NCBI Taxonomy" id="443157"/>
    <lineage>
        <taxon>Bacteria</taxon>
        <taxon>Bacillati</taxon>
        <taxon>Actinomycetota</taxon>
        <taxon>Actinomycetes</taxon>
        <taxon>Propionibacteriales</taxon>
        <taxon>Nocardioidaceae</taxon>
        <taxon>Nocardioides</taxon>
    </lineage>
</organism>
<evidence type="ECO:0000313" key="3">
    <source>
        <dbReference type="EMBL" id="MFC6044968.1"/>
    </source>
</evidence>
<comment type="caution">
    <text evidence="3">The sequence shown here is derived from an EMBL/GenBank/DDBJ whole genome shotgun (WGS) entry which is preliminary data.</text>
</comment>
<dbReference type="RefSeq" id="WP_379157318.1">
    <property type="nucleotide sequence ID" value="NZ_JBHSRJ010000008.1"/>
</dbReference>
<dbReference type="InterPro" id="IPR008160">
    <property type="entry name" value="Collagen"/>
</dbReference>
<keyword evidence="2" id="KW-0732">Signal</keyword>
<sequence>MSQFRPSPKAVLVAGALALMLVVAATSGAVAGKLVTSKDIKDGTITSKDVKKRGINGTSLAAGSVSWGVQLDAATRQTITDLASAGPQGPQGAQGSPGAQGEQGLPGAQGSPGVAGPSGAPGVDGADGDGSVVDWDFFGATGWNAVDINDDSTIDDMDVTELRGLHDDELTVPAAGNYLVTVQGMFVNDSIPFPLLYAGNPFAPDGSADLHTYTGDCAISFTALITGLLSCSSSAVVFMDDAGPIPIYLPGDGGECLREDADDCGFAPAVASVTVTSLGGDVPDTSGLPELPEPSGCACPTLTDSLRAITPHQRKELRKFVDR</sequence>
<evidence type="ECO:0000256" key="1">
    <source>
        <dbReference type="SAM" id="MobiDB-lite"/>
    </source>
</evidence>
<gene>
    <name evidence="3" type="ORF">ACFPYL_17895</name>
</gene>
<feature type="region of interest" description="Disordered" evidence="1">
    <location>
        <begin position="82"/>
        <end position="126"/>
    </location>
</feature>
<proteinExistence type="predicted"/>
<dbReference type="Proteomes" id="UP001596135">
    <property type="component" value="Unassembled WGS sequence"/>
</dbReference>
<name>A0ABW1LMM6_9ACTN</name>
<evidence type="ECO:0000256" key="2">
    <source>
        <dbReference type="SAM" id="SignalP"/>
    </source>
</evidence>
<protein>
    <submittedName>
        <fullName evidence="3">Collagen-like protein</fullName>
    </submittedName>
</protein>
<dbReference type="Pfam" id="PF01391">
    <property type="entry name" value="Collagen"/>
    <property type="match status" value="1"/>
</dbReference>
<feature type="compositionally biased region" description="Low complexity" evidence="1">
    <location>
        <begin position="83"/>
        <end position="126"/>
    </location>
</feature>
<dbReference type="EMBL" id="JBHSRJ010000008">
    <property type="protein sequence ID" value="MFC6044968.1"/>
    <property type="molecule type" value="Genomic_DNA"/>
</dbReference>
<feature type="chain" id="PRO_5046439400" evidence="2">
    <location>
        <begin position="32"/>
        <end position="323"/>
    </location>
</feature>
<accession>A0ABW1LMM6</accession>
<evidence type="ECO:0000313" key="4">
    <source>
        <dbReference type="Proteomes" id="UP001596135"/>
    </source>
</evidence>